<organism evidence="7 8">
    <name type="scientific">Paraburkholderia unamae</name>
    <dbReference type="NCBI Taxonomy" id="219649"/>
    <lineage>
        <taxon>Bacteria</taxon>
        <taxon>Pseudomonadati</taxon>
        <taxon>Pseudomonadota</taxon>
        <taxon>Betaproteobacteria</taxon>
        <taxon>Burkholderiales</taxon>
        <taxon>Burkholderiaceae</taxon>
        <taxon>Paraburkholderia</taxon>
    </lineage>
</organism>
<keyword evidence="8" id="KW-1185">Reference proteome</keyword>
<comment type="subcellular location">
    <subcellularLocation>
        <location evidence="1">Cell membrane</location>
        <topology evidence="1">Multi-pass membrane protein</topology>
    </subcellularLocation>
</comment>
<evidence type="ECO:0000256" key="2">
    <source>
        <dbReference type="ARBA" id="ARBA00022475"/>
    </source>
</evidence>
<evidence type="ECO:0000256" key="3">
    <source>
        <dbReference type="ARBA" id="ARBA00022692"/>
    </source>
</evidence>
<feature type="transmembrane region" description="Helical" evidence="6">
    <location>
        <begin position="189"/>
        <end position="210"/>
    </location>
</feature>
<dbReference type="PANTHER" id="PTHR30086:SF20">
    <property type="entry name" value="ARGININE EXPORTER PROTEIN ARGO-RELATED"/>
    <property type="match status" value="1"/>
</dbReference>
<keyword evidence="3 6" id="KW-0812">Transmembrane</keyword>
<accession>A0ABX5KKE4</accession>
<proteinExistence type="predicted"/>
<feature type="transmembrane region" description="Helical" evidence="6">
    <location>
        <begin position="124"/>
        <end position="142"/>
    </location>
</feature>
<feature type="transmembrane region" description="Helical" evidence="6">
    <location>
        <begin position="73"/>
        <end position="94"/>
    </location>
</feature>
<evidence type="ECO:0000256" key="5">
    <source>
        <dbReference type="ARBA" id="ARBA00023136"/>
    </source>
</evidence>
<feature type="transmembrane region" description="Helical" evidence="6">
    <location>
        <begin position="6"/>
        <end position="30"/>
    </location>
</feature>
<name>A0ABX5KKE4_9BURK</name>
<protein>
    <submittedName>
        <fullName evidence="7">Threonine/homoserine/homoserine lactone efflux protein</fullName>
    </submittedName>
</protein>
<feature type="transmembrane region" description="Helical" evidence="6">
    <location>
        <begin position="42"/>
        <end position="67"/>
    </location>
</feature>
<gene>
    <name evidence="7" type="ORF">C7402_112171</name>
</gene>
<dbReference type="Pfam" id="PF01810">
    <property type="entry name" value="LysE"/>
    <property type="match status" value="1"/>
</dbReference>
<evidence type="ECO:0000313" key="7">
    <source>
        <dbReference type="EMBL" id="PVX79984.1"/>
    </source>
</evidence>
<comment type="caution">
    <text evidence="7">The sequence shown here is derived from an EMBL/GenBank/DDBJ whole genome shotgun (WGS) entry which is preliminary data.</text>
</comment>
<sequence length="214" mass="22796">MSVHYTLLLAYLVAIVLLVATPGPVVMLVVGTTARRGARQGVLTAVGANAASLLLIALATLMVFGVVLVSDRLLVWLQIPGCLFVAALAIRTLYGEWRGASPADPQPVHKAASMPQRLPSALRGFFVGMANPKDILFFVAFFPQFTGITSDVRASLVILAALWIVVDFTILSCYITALRHPLIHRQQRWISTSAAGLLLLIAIAGLAGAVQGSR</sequence>
<dbReference type="PANTHER" id="PTHR30086">
    <property type="entry name" value="ARGININE EXPORTER PROTEIN ARGO"/>
    <property type="match status" value="1"/>
</dbReference>
<reference evidence="7 8" key="1">
    <citation type="submission" date="2018-05" db="EMBL/GenBank/DDBJ databases">
        <title>Genomic Encyclopedia of Type Strains, Phase IV (KMG-V): Genome sequencing to study the core and pangenomes of soil and plant-associated prokaryotes.</title>
        <authorList>
            <person name="Whitman W."/>
        </authorList>
    </citation>
    <scope>NUCLEOTIDE SEQUENCE [LARGE SCALE GENOMIC DNA]</scope>
    <source>
        <strain evidence="7 8">SCZa-39</strain>
    </source>
</reference>
<evidence type="ECO:0000313" key="8">
    <source>
        <dbReference type="Proteomes" id="UP000245712"/>
    </source>
</evidence>
<feature type="transmembrane region" description="Helical" evidence="6">
    <location>
        <begin position="154"/>
        <end position="177"/>
    </location>
</feature>
<evidence type="ECO:0000256" key="4">
    <source>
        <dbReference type="ARBA" id="ARBA00022989"/>
    </source>
</evidence>
<dbReference type="InterPro" id="IPR001123">
    <property type="entry name" value="LeuE-type"/>
</dbReference>
<dbReference type="EMBL" id="QEOB01000012">
    <property type="protein sequence ID" value="PVX79984.1"/>
    <property type="molecule type" value="Genomic_DNA"/>
</dbReference>
<dbReference type="Proteomes" id="UP000245712">
    <property type="component" value="Unassembled WGS sequence"/>
</dbReference>
<keyword evidence="4 6" id="KW-1133">Transmembrane helix</keyword>
<evidence type="ECO:0000256" key="1">
    <source>
        <dbReference type="ARBA" id="ARBA00004651"/>
    </source>
</evidence>
<keyword evidence="5 6" id="KW-0472">Membrane</keyword>
<evidence type="ECO:0000256" key="6">
    <source>
        <dbReference type="SAM" id="Phobius"/>
    </source>
</evidence>
<keyword evidence="2" id="KW-1003">Cell membrane</keyword>